<organism evidence="2 3">
    <name type="scientific">Nostoc flagelliforme FACHB-838</name>
    <dbReference type="NCBI Taxonomy" id="2692904"/>
    <lineage>
        <taxon>Bacteria</taxon>
        <taxon>Bacillati</taxon>
        <taxon>Cyanobacteriota</taxon>
        <taxon>Cyanophyceae</taxon>
        <taxon>Nostocales</taxon>
        <taxon>Nostocaceae</taxon>
        <taxon>Nostoc</taxon>
    </lineage>
</organism>
<proteinExistence type="predicted"/>
<evidence type="ECO:0000259" key="1">
    <source>
        <dbReference type="Pfam" id="PF07878"/>
    </source>
</evidence>
<comment type="caution">
    <text evidence="2">The sequence shown here is derived from an EMBL/GenBank/DDBJ whole genome shotgun (WGS) entry which is preliminary data.</text>
</comment>
<dbReference type="Proteomes" id="UP000623440">
    <property type="component" value="Unassembled WGS sequence"/>
</dbReference>
<dbReference type="EMBL" id="JACJSI010000273">
    <property type="protein sequence ID" value="MBD2535416.1"/>
    <property type="molecule type" value="Genomic_DNA"/>
</dbReference>
<evidence type="ECO:0000313" key="3">
    <source>
        <dbReference type="Proteomes" id="UP000623440"/>
    </source>
</evidence>
<protein>
    <recommendedName>
        <fullName evidence="1">CopG-like ribbon-helix-helix domain-containing protein</fullName>
    </recommendedName>
</protein>
<dbReference type="InterPro" id="IPR010985">
    <property type="entry name" value="Ribbon_hlx_hlx"/>
</dbReference>
<dbReference type="Pfam" id="PF07878">
    <property type="entry name" value="RHH_5"/>
    <property type="match status" value="1"/>
</dbReference>
<feature type="domain" description="CopG-like ribbon-helix-helix" evidence="1">
    <location>
        <begin position="6"/>
        <end position="46"/>
    </location>
</feature>
<sequence length="61" mass="6996">MATRRPRVMFTCSEDIKETLELWSEEEGRTVSNLVERIIAEAIAARAKKLKSSKSKVQDEE</sequence>
<dbReference type="SUPFAM" id="SSF47598">
    <property type="entry name" value="Ribbon-helix-helix"/>
    <property type="match status" value="1"/>
</dbReference>
<name>A0ABR8E1E4_9NOSO</name>
<gene>
    <name evidence="2" type="ORF">H6G97_40890</name>
</gene>
<reference evidence="2 3" key="1">
    <citation type="journal article" date="2020" name="ISME J.">
        <title>Comparative genomics reveals insights into cyanobacterial evolution and habitat adaptation.</title>
        <authorList>
            <person name="Chen M.Y."/>
            <person name="Teng W.K."/>
            <person name="Zhao L."/>
            <person name="Hu C.X."/>
            <person name="Zhou Y.K."/>
            <person name="Han B.P."/>
            <person name="Song L.R."/>
            <person name="Shu W.S."/>
        </authorList>
    </citation>
    <scope>NUCLEOTIDE SEQUENCE [LARGE SCALE GENOMIC DNA]</scope>
    <source>
        <strain evidence="2 3">FACHB-838</strain>
    </source>
</reference>
<accession>A0ABR8E1E4</accession>
<dbReference type="InterPro" id="IPR012869">
    <property type="entry name" value="RHH_5"/>
</dbReference>
<keyword evidence="3" id="KW-1185">Reference proteome</keyword>
<evidence type="ECO:0000313" key="2">
    <source>
        <dbReference type="EMBL" id="MBD2535416.1"/>
    </source>
</evidence>